<reference evidence="4" key="2">
    <citation type="submission" date="2025-08" db="UniProtKB">
        <authorList>
            <consortium name="RefSeq"/>
        </authorList>
    </citation>
    <scope>IDENTIFICATION</scope>
    <source>
        <tissue evidence="4">Leaf</tissue>
    </source>
</reference>
<feature type="compositionally biased region" description="Low complexity" evidence="1">
    <location>
        <begin position="32"/>
        <end position="45"/>
    </location>
</feature>
<dbReference type="Pfam" id="PF23403">
    <property type="entry name" value="LTI65_LTI78_N"/>
    <property type="match status" value="1"/>
</dbReference>
<evidence type="ECO:0000259" key="2">
    <source>
        <dbReference type="Pfam" id="PF23403"/>
    </source>
</evidence>
<feature type="compositionally biased region" description="Polar residues" evidence="1">
    <location>
        <begin position="312"/>
        <end position="332"/>
    </location>
</feature>
<gene>
    <name evidence="4" type="primary">LOC106758277</name>
</gene>
<protein>
    <submittedName>
        <fullName evidence="4">Uncharacterized protein LOC106758277</fullName>
    </submittedName>
</protein>
<feature type="compositionally biased region" description="Basic and acidic residues" evidence="1">
    <location>
        <begin position="342"/>
        <end position="351"/>
    </location>
</feature>
<feature type="compositionally biased region" description="Acidic residues" evidence="1">
    <location>
        <begin position="99"/>
        <end position="115"/>
    </location>
</feature>
<dbReference type="InterPro" id="IPR037491">
    <property type="entry name" value="LTI78/LTI65"/>
</dbReference>
<dbReference type="GeneID" id="106758277"/>
<dbReference type="AlphaFoldDB" id="A0A3Q0F0E9"/>
<accession>A0A3Q0F0E9</accession>
<dbReference type="InterPro" id="IPR056605">
    <property type="entry name" value="LTI65_LTI78_N"/>
</dbReference>
<name>A0A3Q0F0E9_VIGRR</name>
<dbReference type="Proteomes" id="UP000087766">
    <property type="component" value="Chromosome 4"/>
</dbReference>
<feature type="region of interest" description="Disordered" evidence="1">
    <location>
        <begin position="79"/>
        <end position="371"/>
    </location>
</feature>
<sequence>MPERTYKHIDVARSPTSIASVEHFLRSAAGDSSRMSPTSSSPSSPMKQQDLEDDQGLYQKKSVLTKVKQKARKLCYSLSKKRIEDDNVTPSSRARFADEGEEEEEIEEEEQEEKDAEYLGAPMYESEQAPETYKENARQHPRANPVISEKHVLHNAVKLGMQEDQKPNAAVNHKLTSTTQPDTATTVAASSPNASETLAQKMTPAYAAGSPAANSIPSQNSSVSSSRLQHSFSSSASQSRKNTSQNVPSVNDYLKNKSEKEDDAKIESPKQDLSSSSASKSGKIPQKTYSLKDYAMNRSEQRNDATSMIPLQKSSSFSVASLRGKNTGQKSASAKDYSMSKSEPRDDEKTESQPQVTHGENGPSNSGMMDKVRGAVNSFLGNEEPSEEYGVKIPTTRTSSQTQGKTIITNAPFCHISYISYDTIIFFFMQSSFFTT</sequence>
<organism evidence="3 4">
    <name type="scientific">Vigna radiata var. radiata</name>
    <name type="common">Mung bean</name>
    <name type="synonym">Phaseolus aureus</name>
    <dbReference type="NCBI Taxonomy" id="3916"/>
    <lineage>
        <taxon>Eukaryota</taxon>
        <taxon>Viridiplantae</taxon>
        <taxon>Streptophyta</taxon>
        <taxon>Embryophyta</taxon>
        <taxon>Tracheophyta</taxon>
        <taxon>Spermatophyta</taxon>
        <taxon>Magnoliopsida</taxon>
        <taxon>eudicotyledons</taxon>
        <taxon>Gunneridae</taxon>
        <taxon>Pentapetalae</taxon>
        <taxon>rosids</taxon>
        <taxon>fabids</taxon>
        <taxon>Fabales</taxon>
        <taxon>Fabaceae</taxon>
        <taxon>Papilionoideae</taxon>
        <taxon>50 kb inversion clade</taxon>
        <taxon>NPAAA clade</taxon>
        <taxon>indigoferoid/millettioid clade</taxon>
        <taxon>Phaseoleae</taxon>
        <taxon>Vigna</taxon>
    </lineage>
</organism>
<feature type="region of interest" description="Disordered" evidence="1">
    <location>
        <begin position="26"/>
        <end position="57"/>
    </location>
</feature>
<feature type="domain" description="LTI65/LTI78 N-terminal" evidence="2">
    <location>
        <begin position="59"/>
        <end position="128"/>
    </location>
</feature>
<dbReference type="OrthoDB" id="670168at2759"/>
<evidence type="ECO:0000256" key="1">
    <source>
        <dbReference type="SAM" id="MobiDB-lite"/>
    </source>
</evidence>
<evidence type="ECO:0000313" key="4">
    <source>
        <dbReference type="RefSeq" id="XP_022635857.1"/>
    </source>
</evidence>
<dbReference type="PANTHER" id="PTHR33836:SF5">
    <property type="entry name" value="EUKARYOTIC RNA POLYMERASE II HEPTAPEPTIDE REPEAT"/>
    <property type="match status" value="1"/>
</dbReference>
<evidence type="ECO:0000313" key="3">
    <source>
        <dbReference type="Proteomes" id="UP000087766"/>
    </source>
</evidence>
<dbReference type="GO" id="GO:0009737">
    <property type="term" value="P:response to abscisic acid"/>
    <property type="evidence" value="ECO:0007669"/>
    <property type="project" value="InterPro"/>
</dbReference>
<feature type="compositionally biased region" description="Polar residues" evidence="1">
    <location>
        <begin position="240"/>
        <end position="249"/>
    </location>
</feature>
<feature type="compositionally biased region" description="Polar residues" evidence="1">
    <location>
        <begin position="352"/>
        <end position="367"/>
    </location>
</feature>
<dbReference type="KEGG" id="vra:106758277"/>
<feature type="compositionally biased region" description="Basic and acidic residues" evidence="1">
    <location>
        <begin position="254"/>
        <end position="270"/>
    </location>
</feature>
<feature type="compositionally biased region" description="Low complexity" evidence="1">
    <location>
        <begin position="271"/>
        <end position="283"/>
    </location>
</feature>
<feature type="compositionally biased region" description="Low complexity" evidence="1">
    <location>
        <begin position="215"/>
        <end position="239"/>
    </location>
</feature>
<feature type="compositionally biased region" description="Polar residues" evidence="1">
    <location>
        <begin position="174"/>
        <end position="200"/>
    </location>
</feature>
<reference evidence="3" key="1">
    <citation type="journal article" date="2014" name="Nat. Commun.">
        <title>Genome sequence of mungbean and insights into evolution within Vigna species.</title>
        <authorList>
            <person name="Kang Y.J."/>
            <person name="Kim S.K."/>
            <person name="Kim M.Y."/>
            <person name="Lestari P."/>
            <person name="Kim K.H."/>
            <person name="Ha B.K."/>
            <person name="Jun T.H."/>
            <person name="Hwang W.J."/>
            <person name="Lee T."/>
            <person name="Lee J."/>
            <person name="Shim S."/>
            <person name="Yoon M.Y."/>
            <person name="Jang Y.E."/>
            <person name="Han K.S."/>
            <person name="Taeprayoon P."/>
            <person name="Yoon N."/>
            <person name="Somta P."/>
            <person name="Tanya P."/>
            <person name="Kim K.S."/>
            <person name="Gwag J.G."/>
            <person name="Moon J.K."/>
            <person name="Lee Y.H."/>
            <person name="Park B.S."/>
            <person name="Bombarely A."/>
            <person name="Doyle J.J."/>
            <person name="Jackson S.A."/>
            <person name="Schafleitner R."/>
            <person name="Srinives P."/>
            <person name="Varshney R.K."/>
            <person name="Lee S.H."/>
        </authorList>
    </citation>
    <scope>NUCLEOTIDE SEQUENCE [LARGE SCALE GENOMIC DNA]</scope>
    <source>
        <strain evidence="3">cv. VC1973A</strain>
    </source>
</reference>
<proteinExistence type="predicted"/>
<dbReference type="RefSeq" id="XP_022635857.1">
    <property type="nucleotide sequence ID" value="XM_022780136.1"/>
</dbReference>
<keyword evidence="3" id="KW-1185">Reference proteome</keyword>
<dbReference type="PANTHER" id="PTHR33836">
    <property type="entry name" value="LOW-TEMPERATURE-INDUCED 65 KDA PROTEIN-RELATED"/>
    <property type="match status" value="1"/>
</dbReference>